<dbReference type="Pfam" id="PF03659">
    <property type="entry name" value="Glyco_hydro_71"/>
    <property type="match status" value="1"/>
</dbReference>
<dbReference type="Proteomes" id="UP000054683">
    <property type="component" value="Unassembled WGS sequence"/>
</dbReference>
<feature type="chain" id="PRO_5008501561" evidence="1">
    <location>
        <begin position="30"/>
        <end position="458"/>
    </location>
</feature>
<keyword evidence="1" id="KW-0732">Signal</keyword>
<dbReference type="EMBL" id="FCOK02000008">
    <property type="protein sequence ID" value="SAL24237.1"/>
    <property type="molecule type" value="Genomic_DNA"/>
</dbReference>
<reference evidence="2 3" key="1">
    <citation type="submission" date="2016-01" db="EMBL/GenBank/DDBJ databases">
        <authorList>
            <person name="Oliw E.H."/>
        </authorList>
    </citation>
    <scope>NUCLEOTIDE SEQUENCE [LARGE SCALE GENOMIC DNA]</scope>
    <source>
        <strain evidence="2">LMG 27134</strain>
    </source>
</reference>
<dbReference type="GO" id="GO:0051118">
    <property type="term" value="F:glucan endo-1,3-alpha-glucosidase activity"/>
    <property type="evidence" value="ECO:0007669"/>
    <property type="project" value="InterPro"/>
</dbReference>
<dbReference type="Gene3D" id="3.20.20.80">
    <property type="entry name" value="Glycosidases"/>
    <property type="match status" value="1"/>
</dbReference>
<dbReference type="OrthoDB" id="976137at2"/>
<evidence type="ECO:0000256" key="1">
    <source>
        <dbReference type="SAM" id="SignalP"/>
    </source>
</evidence>
<dbReference type="AlphaFoldDB" id="A0A158FX50"/>
<feature type="signal peptide" evidence="1">
    <location>
        <begin position="1"/>
        <end position="29"/>
    </location>
</feature>
<evidence type="ECO:0000313" key="2">
    <source>
        <dbReference type="EMBL" id="SAL24237.1"/>
    </source>
</evidence>
<organism evidence="2 3">
    <name type="scientific">Caballeronia udeis</name>
    <dbReference type="NCBI Taxonomy" id="1232866"/>
    <lineage>
        <taxon>Bacteria</taxon>
        <taxon>Pseudomonadati</taxon>
        <taxon>Pseudomonadota</taxon>
        <taxon>Betaproteobacteria</taxon>
        <taxon>Burkholderiales</taxon>
        <taxon>Burkholderiaceae</taxon>
        <taxon>Caballeronia</taxon>
    </lineage>
</organism>
<accession>A0A158FX50</accession>
<proteinExistence type="predicted"/>
<sequence length="458" mass="49897">MPSRPIPGRRRLVLACLSLSCADPLSVHAAVPPRATGRLRKRVFAHYMVAWPRGGPHATVAAYEAECRDAHARGIDGFALNCGGWDRNEPHYKQRVLRLYDAAARLDLDFKLFVSADGRAQDEIEDIVATTRGLKAQLCVDNKPVLSAYAAGGKDYTHGAALVREAARLGAFFVPHFFPSSGERQISAREAAQIAEQLGTADGYFYFGAAGAPNLIAKSTEALSAEFKARGKVFMAPVTPYYRGLRAGSNYRAFETSGFCGMAAEWEAAITSGVAWVQIVTWNDWAESTYVAPIGGTGRAHVYDDRFGDLLSHTGYLDASKYYIEWFKSGSKPVIARDRLFYFYRLNPLGQDHQRWPDAHDASTPPRTSEPLSSQIHVSVFLTAPAVLVVSLASVRSSATRFDLPAGVTHLSADARAGTPRFVLQRQGTIVIDKTGEQAITADDFSGAYNYFSGSADA</sequence>
<dbReference type="CDD" id="cd11577">
    <property type="entry name" value="GH71"/>
    <property type="match status" value="1"/>
</dbReference>
<name>A0A158FX50_9BURK</name>
<protein>
    <submittedName>
        <fullName evidence="2">Glycosyl hydrolase family 71</fullName>
    </submittedName>
</protein>
<gene>
    <name evidence="2" type="ORF">AWB69_01752</name>
</gene>
<evidence type="ECO:0000313" key="3">
    <source>
        <dbReference type="Proteomes" id="UP000054683"/>
    </source>
</evidence>
<keyword evidence="2" id="KW-0378">Hydrolase</keyword>
<dbReference type="InterPro" id="IPR005197">
    <property type="entry name" value="Glyco_hydro_71"/>
</dbReference>